<dbReference type="GO" id="GO:0004930">
    <property type="term" value="F:G protein-coupled receptor activity"/>
    <property type="evidence" value="ECO:0007669"/>
    <property type="project" value="InterPro"/>
</dbReference>
<organism evidence="7 8">
    <name type="scientific">Hirundo rustica rustica</name>
    <dbReference type="NCBI Taxonomy" id="333673"/>
    <lineage>
        <taxon>Eukaryota</taxon>
        <taxon>Metazoa</taxon>
        <taxon>Chordata</taxon>
        <taxon>Craniata</taxon>
        <taxon>Vertebrata</taxon>
        <taxon>Euteleostomi</taxon>
        <taxon>Archelosauria</taxon>
        <taxon>Archosauria</taxon>
        <taxon>Dinosauria</taxon>
        <taxon>Saurischia</taxon>
        <taxon>Theropoda</taxon>
        <taxon>Coelurosauria</taxon>
        <taxon>Aves</taxon>
        <taxon>Neognathae</taxon>
        <taxon>Neoaves</taxon>
        <taxon>Telluraves</taxon>
        <taxon>Australaves</taxon>
        <taxon>Passeriformes</taxon>
        <taxon>Sylvioidea</taxon>
        <taxon>Hirundinidae</taxon>
        <taxon>Hirundo</taxon>
    </lineage>
</organism>
<protein>
    <recommendedName>
        <fullName evidence="6">G-protein coupled receptors family 1 profile domain-containing protein</fullName>
    </recommendedName>
</protein>
<dbReference type="PROSITE" id="PS00237">
    <property type="entry name" value="G_PROTEIN_RECEP_F1_1"/>
    <property type="match status" value="1"/>
</dbReference>
<reference evidence="7 8" key="1">
    <citation type="submission" date="2018-07" db="EMBL/GenBank/DDBJ databases">
        <title>A high quality draft genome assembly of the barn swallow (H. rustica rustica).</title>
        <authorList>
            <person name="Formenti G."/>
            <person name="Chiara M."/>
            <person name="Poveda L."/>
            <person name="Francoijs K.-J."/>
            <person name="Bonisoli-Alquati A."/>
            <person name="Canova L."/>
            <person name="Gianfranceschi L."/>
            <person name="Horner D.S."/>
            <person name="Saino N."/>
        </authorList>
    </citation>
    <scope>NUCLEOTIDE SEQUENCE [LARGE SCALE GENOMIC DNA]</scope>
    <source>
        <strain evidence="7">Chelidonia</strain>
        <tissue evidence="7">Blood</tissue>
    </source>
</reference>
<comment type="caution">
    <text evidence="7">The sequence shown here is derived from an EMBL/GenBank/DDBJ whole genome shotgun (WGS) entry which is preliminary data.</text>
</comment>
<evidence type="ECO:0000256" key="5">
    <source>
        <dbReference type="SAM" id="Phobius"/>
    </source>
</evidence>
<gene>
    <name evidence="7" type="ORF">DUI87_33684</name>
</gene>
<dbReference type="SUPFAM" id="SSF81321">
    <property type="entry name" value="Family A G protein-coupled receptor-like"/>
    <property type="match status" value="1"/>
</dbReference>
<dbReference type="Pfam" id="PF00001">
    <property type="entry name" value="7tm_1"/>
    <property type="match status" value="1"/>
</dbReference>
<evidence type="ECO:0000259" key="6">
    <source>
        <dbReference type="PROSITE" id="PS50262"/>
    </source>
</evidence>
<dbReference type="PROSITE" id="PS50262">
    <property type="entry name" value="G_PROTEIN_RECEP_F1_2"/>
    <property type="match status" value="1"/>
</dbReference>
<sequence length="123" mass="13742">MNGDPDMVLADDYRPVRQWNPAELSQVGQEPEDQSSNLAFLEIWFTSSTTTKLFVMLSSGQNTLSQSSCFAQNYFYFALGCTGFVLLAVMSFDRYVAICHPLLYVAIMKPQLCVHLGVAAWVS</sequence>
<dbReference type="STRING" id="333673.A0A3M0IPR9"/>
<proteinExistence type="predicted"/>
<keyword evidence="2 5" id="KW-0812">Transmembrane</keyword>
<comment type="subcellular location">
    <subcellularLocation>
        <location evidence="1">Membrane</location>
    </subcellularLocation>
</comment>
<dbReference type="PANTHER" id="PTHR26453">
    <property type="entry name" value="OLFACTORY RECEPTOR"/>
    <property type="match status" value="1"/>
</dbReference>
<evidence type="ECO:0000256" key="1">
    <source>
        <dbReference type="ARBA" id="ARBA00004370"/>
    </source>
</evidence>
<keyword evidence="8" id="KW-1185">Reference proteome</keyword>
<dbReference type="OrthoDB" id="9177752at2759"/>
<dbReference type="EMBL" id="QRBI01000266">
    <property type="protein sequence ID" value="RMB89910.1"/>
    <property type="molecule type" value="Genomic_DNA"/>
</dbReference>
<dbReference type="AlphaFoldDB" id="A0A3M0IPR9"/>
<dbReference type="InterPro" id="IPR017452">
    <property type="entry name" value="GPCR_Rhodpsn_7TM"/>
</dbReference>
<evidence type="ECO:0000313" key="7">
    <source>
        <dbReference type="EMBL" id="RMB89910.1"/>
    </source>
</evidence>
<name>A0A3M0IPR9_HIRRU</name>
<dbReference type="Proteomes" id="UP000269221">
    <property type="component" value="Unassembled WGS sequence"/>
</dbReference>
<dbReference type="InterPro" id="IPR000276">
    <property type="entry name" value="GPCR_Rhodpsn"/>
</dbReference>
<evidence type="ECO:0000313" key="8">
    <source>
        <dbReference type="Proteomes" id="UP000269221"/>
    </source>
</evidence>
<evidence type="ECO:0000256" key="4">
    <source>
        <dbReference type="ARBA" id="ARBA00023136"/>
    </source>
</evidence>
<evidence type="ECO:0000256" key="2">
    <source>
        <dbReference type="ARBA" id="ARBA00022692"/>
    </source>
</evidence>
<accession>A0A3M0IPR9</accession>
<keyword evidence="3 5" id="KW-1133">Transmembrane helix</keyword>
<feature type="domain" description="G-protein coupled receptors family 1 profile" evidence="6">
    <location>
        <begin position="37"/>
        <end position="123"/>
    </location>
</feature>
<dbReference type="Gene3D" id="1.20.1070.10">
    <property type="entry name" value="Rhodopsin 7-helix transmembrane proteins"/>
    <property type="match status" value="1"/>
</dbReference>
<feature type="transmembrane region" description="Helical" evidence="5">
    <location>
        <begin position="74"/>
        <end position="90"/>
    </location>
</feature>
<dbReference type="GO" id="GO:0016020">
    <property type="term" value="C:membrane"/>
    <property type="evidence" value="ECO:0007669"/>
    <property type="project" value="UniProtKB-SubCell"/>
</dbReference>
<evidence type="ECO:0000256" key="3">
    <source>
        <dbReference type="ARBA" id="ARBA00022989"/>
    </source>
</evidence>
<keyword evidence="4 5" id="KW-0472">Membrane</keyword>